<protein>
    <submittedName>
        <fullName evidence="1">1-phosphatidylinositol 4,5-bisphosphate phosphodiesterase delta-4</fullName>
        <ecNumber evidence="1">3.1.4.11</ecNumber>
    </submittedName>
</protein>
<accession>A0A9W9YM06</accession>
<comment type="caution">
    <text evidence="1">The sequence shown here is derived from an EMBL/GenBank/DDBJ whole genome shotgun (WGS) entry which is preliminary data.</text>
</comment>
<name>A0A9W9YM06_9CNID</name>
<keyword evidence="2" id="KW-1185">Reference proteome</keyword>
<dbReference type="GO" id="GO:0004435">
    <property type="term" value="F:phosphatidylinositol-4,5-bisphosphate phospholipase C activity"/>
    <property type="evidence" value="ECO:0007669"/>
    <property type="project" value="UniProtKB-EC"/>
</dbReference>
<reference evidence="1" key="1">
    <citation type="submission" date="2023-01" db="EMBL/GenBank/DDBJ databases">
        <title>Genome assembly of the deep-sea coral Lophelia pertusa.</title>
        <authorList>
            <person name="Herrera S."/>
            <person name="Cordes E."/>
        </authorList>
    </citation>
    <scope>NUCLEOTIDE SEQUENCE</scope>
    <source>
        <strain evidence="1">USNM1676648</strain>
        <tissue evidence="1">Polyp</tissue>
    </source>
</reference>
<evidence type="ECO:0000313" key="1">
    <source>
        <dbReference type="EMBL" id="KAJ7357755.1"/>
    </source>
</evidence>
<organism evidence="1 2">
    <name type="scientific">Desmophyllum pertusum</name>
    <dbReference type="NCBI Taxonomy" id="174260"/>
    <lineage>
        <taxon>Eukaryota</taxon>
        <taxon>Metazoa</taxon>
        <taxon>Cnidaria</taxon>
        <taxon>Anthozoa</taxon>
        <taxon>Hexacorallia</taxon>
        <taxon>Scleractinia</taxon>
        <taxon>Caryophylliina</taxon>
        <taxon>Caryophylliidae</taxon>
        <taxon>Desmophyllum</taxon>
    </lineage>
</organism>
<dbReference type="Gene3D" id="2.30.29.30">
    <property type="entry name" value="Pleckstrin-homology domain (PH domain)/Phosphotyrosine-binding domain (PTB)"/>
    <property type="match status" value="1"/>
</dbReference>
<dbReference type="EC" id="3.1.4.11" evidence="1"/>
<proteinExistence type="predicted"/>
<dbReference type="EMBL" id="MU827318">
    <property type="protein sequence ID" value="KAJ7357755.1"/>
    <property type="molecule type" value="Genomic_DNA"/>
</dbReference>
<evidence type="ECO:0000313" key="2">
    <source>
        <dbReference type="Proteomes" id="UP001163046"/>
    </source>
</evidence>
<dbReference type="OrthoDB" id="269822at2759"/>
<keyword evidence="1" id="KW-0378">Hydrolase</keyword>
<gene>
    <name evidence="1" type="primary">PLCD4</name>
    <name evidence="1" type="ORF">OS493_023229</name>
</gene>
<dbReference type="InterPro" id="IPR011993">
    <property type="entry name" value="PH-like_dom_sf"/>
</dbReference>
<sequence length="101" mass="11532">MAGIRYEPSKKNSRFEIAKMTDVLSGDSVRDLFQGFLKKHSLDRCISIKFGNNGSNGALNMVAESSEVADYWVRGLQKLIVNKDNLEKEDKEQREQYPLYA</sequence>
<dbReference type="AlphaFoldDB" id="A0A9W9YM06"/>
<dbReference type="SUPFAM" id="SSF50729">
    <property type="entry name" value="PH domain-like"/>
    <property type="match status" value="1"/>
</dbReference>
<dbReference type="Proteomes" id="UP001163046">
    <property type="component" value="Unassembled WGS sequence"/>
</dbReference>